<reference evidence="1" key="1">
    <citation type="submission" date="2018-05" db="EMBL/GenBank/DDBJ databases">
        <authorList>
            <person name="Lanie J.A."/>
            <person name="Ng W.-L."/>
            <person name="Kazmierczak K.M."/>
            <person name="Andrzejewski T.M."/>
            <person name="Davidsen T.M."/>
            <person name="Wayne K.J."/>
            <person name="Tettelin H."/>
            <person name="Glass J.I."/>
            <person name="Rusch D."/>
            <person name="Podicherti R."/>
            <person name="Tsui H.-C.T."/>
            <person name="Winkler M.E."/>
        </authorList>
    </citation>
    <scope>NUCLEOTIDE SEQUENCE</scope>
</reference>
<organism evidence="1">
    <name type="scientific">marine metagenome</name>
    <dbReference type="NCBI Taxonomy" id="408172"/>
    <lineage>
        <taxon>unclassified sequences</taxon>
        <taxon>metagenomes</taxon>
        <taxon>ecological metagenomes</taxon>
    </lineage>
</organism>
<feature type="non-terminal residue" evidence="1">
    <location>
        <position position="1"/>
    </location>
</feature>
<name>A0A383BW04_9ZZZZ</name>
<dbReference type="AlphaFoldDB" id="A0A383BW04"/>
<evidence type="ECO:0000313" key="1">
    <source>
        <dbReference type="EMBL" id="SVE24094.1"/>
    </source>
</evidence>
<sequence>VGAMNIAGTQGTPFQITELVEQEKGMIAGAAEVTIVRRSLLFAMGRADAAVHVENDHLRWAAVMNLVDPRPAHVGQASNVRIGCQKLRLEAPHLAGGSGLSFHSFATNNPPHGRITSKTVGVVHVFVAANTSKHRLAKLPRHAMPSVLAGTAIVENISGGIGQAKSIIKLPIRQQPAVRGNLGTMEFKL</sequence>
<protein>
    <submittedName>
        <fullName evidence="1">Uncharacterized protein</fullName>
    </submittedName>
</protein>
<accession>A0A383BW04</accession>
<proteinExistence type="predicted"/>
<dbReference type="EMBL" id="UINC01203711">
    <property type="protein sequence ID" value="SVE24094.1"/>
    <property type="molecule type" value="Genomic_DNA"/>
</dbReference>
<gene>
    <name evidence="1" type="ORF">METZ01_LOCUS476948</name>
</gene>